<dbReference type="GeneTree" id="ENSGT00940000153268"/>
<keyword evidence="3" id="KW-0964">Secreted</keyword>
<evidence type="ECO:0000256" key="8">
    <source>
        <dbReference type="SAM" id="SignalP"/>
    </source>
</evidence>
<dbReference type="PANTHER" id="PTHR11876">
    <property type="entry name" value="ALPHA-DEFENSIN 1"/>
    <property type="match status" value="1"/>
</dbReference>
<dbReference type="InterPro" id="IPR016327">
    <property type="entry name" value="Alpha-defensin"/>
</dbReference>
<evidence type="ECO:0000259" key="9">
    <source>
        <dbReference type="SMART" id="SM01418"/>
    </source>
</evidence>
<evidence type="ECO:0000256" key="3">
    <source>
        <dbReference type="ARBA" id="ARBA00022525"/>
    </source>
</evidence>
<keyword evidence="6" id="KW-0211">Defensin</keyword>
<evidence type="ECO:0000256" key="7">
    <source>
        <dbReference type="SAM" id="MobiDB-lite"/>
    </source>
</evidence>
<evidence type="ECO:0000256" key="4">
    <source>
        <dbReference type="ARBA" id="ARBA00022529"/>
    </source>
</evidence>
<dbReference type="Pfam" id="PF00879">
    <property type="entry name" value="Defensin_propep"/>
    <property type="match status" value="1"/>
</dbReference>
<organism evidence="10 11">
    <name type="scientific">Rattus norvegicus</name>
    <name type="common">Rat</name>
    <dbReference type="NCBI Taxonomy" id="10116"/>
    <lineage>
        <taxon>Eukaryota</taxon>
        <taxon>Metazoa</taxon>
        <taxon>Chordata</taxon>
        <taxon>Craniata</taxon>
        <taxon>Vertebrata</taxon>
        <taxon>Euteleostomi</taxon>
        <taxon>Mammalia</taxon>
        <taxon>Eutheria</taxon>
        <taxon>Euarchontoglires</taxon>
        <taxon>Glires</taxon>
        <taxon>Rodentia</taxon>
        <taxon>Myomorpha</taxon>
        <taxon>Muroidea</taxon>
        <taxon>Muridae</taxon>
        <taxon>Murinae</taxon>
        <taxon>Rattus</taxon>
    </lineage>
</organism>
<dbReference type="Ensembl" id="ENSRNOT00000125387.1">
    <property type="protein sequence ID" value="ENSRNOP00000099022.1"/>
    <property type="gene ID" value="ENSRNOG00000078458.1"/>
</dbReference>
<evidence type="ECO:0000256" key="1">
    <source>
        <dbReference type="ARBA" id="ARBA00004613"/>
    </source>
</evidence>
<dbReference type="PIRSF" id="PIRSF001875">
    <property type="entry name" value="Alpha-defensin"/>
    <property type="match status" value="1"/>
</dbReference>
<reference evidence="10" key="2">
    <citation type="submission" date="2025-08" db="UniProtKB">
        <authorList>
            <consortium name="Ensembl"/>
        </authorList>
    </citation>
    <scope>IDENTIFICATION</scope>
    <source>
        <strain evidence="10">Brown Norway</strain>
    </source>
</reference>
<comment type="similarity">
    <text evidence="2">Belongs to the alpha-defensin family.</text>
</comment>
<evidence type="ECO:0000256" key="2">
    <source>
        <dbReference type="ARBA" id="ARBA00006519"/>
    </source>
</evidence>
<evidence type="ECO:0000313" key="10">
    <source>
        <dbReference type="Ensembl" id="ENSRNOP00000099022.1"/>
    </source>
</evidence>
<keyword evidence="4" id="KW-0929">Antimicrobial</keyword>
<dbReference type="InterPro" id="IPR002366">
    <property type="entry name" value="Alpha-defensin_N"/>
</dbReference>
<feature type="compositionally biased region" description="Basic and acidic residues" evidence="7">
    <location>
        <begin position="28"/>
        <end position="40"/>
    </location>
</feature>
<dbReference type="Proteomes" id="UP000002494">
    <property type="component" value="Chromosome 16"/>
</dbReference>
<evidence type="ECO:0000256" key="5">
    <source>
        <dbReference type="ARBA" id="ARBA00022729"/>
    </source>
</evidence>
<reference evidence="10" key="1">
    <citation type="submission" date="2024-01" db="EMBL/GenBank/DDBJ databases">
        <title>GRCr8: a new rat reference genome assembly contstructed from accurate long reads and long range scaffolding.</title>
        <authorList>
            <person name="Doris P.A."/>
            <person name="Kalbfleisch T."/>
            <person name="Li K."/>
            <person name="Howe K."/>
            <person name="Wood J."/>
        </authorList>
    </citation>
    <scope>NUCLEOTIDE SEQUENCE [LARGE SCALE GENOMIC DNA]</scope>
    <source>
        <strain evidence="10">Brown Norway</strain>
    </source>
</reference>
<evidence type="ECO:0000256" key="6">
    <source>
        <dbReference type="ARBA" id="ARBA00022940"/>
    </source>
</evidence>
<reference evidence="10" key="3">
    <citation type="submission" date="2025-09" db="UniProtKB">
        <authorList>
            <consortium name="Ensembl"/>
        </authorList>
    </citation>
    <scope>IDENTIFICATION</scope>
    <source>
        <strain evidence="10">Brown Norway</strain>
    </source>
</reference>
<protein>
    <recommendedName>
        <fullName evidence="9">Alpha-defensin N-terminal domain-containing protein</fullName>
    </recommendedName>
</protein>
<feature type="domain" description="Alpha-defensin N-terminal" evidence="9">
    <location>
        <begin position="1"/>
        <end position="51"/>
    </location>
</feature>
<evidence type="ECO:0000313" key="11">
    <source>
        <dbReference type="Proteomes" id="UP000002494"/>
    </source>
</evidence>
<keyword evidence="5 8" id="KW-0732">Signal</keyword>
<dbReference type="SMART" id="SM01418">
    <property type="entry name" value="Defensin_propep"/>
    <property type="match status" value="1"/>
</dbReference>
<accession>A0ABK0LE25</accession>
<feature type="signal peptide" evidence="8">
    <location>
        <begin position="1"/>
        <end position="19"/>
    </location>
</feature>
<feature type="region of interest" description="Disordered" evidence="7">
    <location>
        <begin position="20"/>
        <end position="54"/>
    </location>
</feature>
<proteinExistence type="inferred from homology"/>
<comment type="subcellular location">
    <subcellularLocation>
        <location evidence="1">Secreted</location>
    </subcellularLocation>
</comment>
<keyword evidence="11" id="KW-1185">Reference proteome</keyword>
<dbReference type="PANTHER" id="PTHR11876:SF2">
    <property type="entry name" value="ALPHA-DEFENSIN 1-RELATED"/>
    <property type="match status" value="1"/>
</dbReference>
<sequence>MKTLLFLSALVLLAFQVQADPTQEADEETKTEKKPGKEDPDVAVSFGGPQGSAFQDADNVSRNQKCYYTARSYRNREGIMGTTKRHESLILCCR</sequence>
<name>A0ABK0LE25_RAT</name>
<feature type="chain" id="PRO_5046686898" description="Alpha-defensin N-terminal domain-containing protein" evidence="8">
    <location>
        <begin position="20"/>
        <end position="94"/>
    </location>
</feature>